<dbReference type="AlphaFoldDB" id="A0A6M7U6S6"/>
<dbReference type="Pfam" id="PF05050">
    <property type="entry name" value="Methyltransf_21"/>
    <property type="match status" value="1"/>
</dbReference>
<gene>
    <name evidence="1" type="ORF">A8145_03070</name>
</gene>
<dbReference type="Proteomes" id="UP000093737">
    <property type="component" value="Unassembled WGS sequence"/>
</dbReference>
<dbReference type="NCBIfam" id="TIGR01444">
    <property type="entry name" value="fkbM_fam"/>
    <property type="match status" value="1"/>
</dbReference>
<organism evidence="1 2">
    <name type="scientific">Rhizobium loti</name>
    <name type="common">Mesorhizobium loti</name>
    <dbReference type="NCBI Taxonomy" id="381"/>
    <lineage>
        <taxon>Bacteria</taxon>
        <taxon>Pseudomonadati</taxon>
        <taxon>Pseudomonadota</taxon>
        <taxon>Alphaproteobacteria</taxon>
        <taxon>Hyphomicrobiales</taxon>
        <taxon>Phyllobacteriaceae</taxon>
        <taxon>Mesorhizobium</taxon>
    </lineage>
</organism>
<dbReference type="InterPro" id="IPR006342">
    <property type="entry name" value="FkbM_mtfrase"/>
</dbReference>
<comment type="caution">
    <text evidence="1">The sequence shown here is derived from an EMBL/GenBank/DDBJ whole genome shotgun (WGS) entry which is preliminary data.</text>
</comment>
<reference evidence="1 2" key="1">
    <citation type="submission" date="2016-05" db="EMBL/GenBank/DDBJ databases">
        <authorList>
            <person name="Ramsay J.P."/>
        </authorList>
    </citation>
    <scope>NUCLEOTIDE SEQUENCE [LARGE SCALE GENOMIC DNA]</scope>
    <source>
        <strain evidence="1 2">NZP2042</strain>
    </source>
</reference>
<dbReference type="SUPFAM" id="SSF53335">
    <property type="entry name" value="S-adenosyl-L-methionine-dependent methyltransferases"/>
    <property type="match status" value="1"/>
</dbReference>
<evidence type="ECO:0000313" key="1">
    <source>
        <dbReference type="EMBL" id="OBQ71857.1"/>
    </source>
</evidence>
<dbReference type="Gene3D" id="3.40.50.150">
    <property type="entry name" value="Vaccinia Virus protein VP39"/>
    <property type="match status" value="1"/>
</dbReference>
<dbReference type="InterPro" id="IPR052514">
    <property type="entry name" value="SAM-dependent_MTase"/>
</dbReference>
<proteinExistence type="predicted"/>
<evidence type="ECO:0000313" key="2">
    <source>
        <dbReference type="Proteomes" id="UP000093737"/>
    </source>
</evidence>
<dbReference type="PANTHER" id="PTHR34203">
    <property type="entry name" value="METHYLTRANSFERASE, FKBM FAMILY PROTEIN"/>
    <property type="match status" value="1"/>
</dbReference>
<protein>
    <submittedName>
        <fullName evidence="1">Uncharacterized protein</fullName>
    </submittedName>
</protein>
<dbReference type="RefSeq" id="WP_056563803.1">
    <property type="nucleotide sequence ID" value="NZ_CP033334.1"/>
</dbReference>
<sequence length="253" mass="27968">MHKRYIKFGEKDVTLCGKKGDIYFDNAVPDEPFTFAMTALPNAAVVFDIGSNIGMTAVVAAKQGAAKVYAFEPDPNVFSFLLDTVKANAALVDAHNIALGSKEGTLSFFSNPDSASASHLVTENTLGHSPTHRVRMSTFDAFVTSHQIHRIDFIKIDVEGFEIDVLWGARETIPRLKPSLLIEFNAFTMVGFRDINPRDLLRLLLETFPYVYRFKDGKPQLIDGDDAALGFIHDNLVSAGCVDDLYCTFQPVL</sequence>
<dbReference type="EMBL" id="LYTK01000001">
    <property type="protein sequence ID" value="OBQ71857.1"/>
    <property type="molecule type" value="Genomic_DNA"/>
</dbReference>
<accession>A0A6M7U6S6</accession>
<name>A0A6M7U6S6_RHILI</name>
<dbReference type="InterPro" id="IPR029063">
    <property type="entry name" value="SAM-dependent_MTases_sf"/>
</dbReference>
<dbReference type="PANTHER" id="PTHR34203:SF15">
    <property type="entry name" value="SLL1173 PROTEIN"/>
    <property type="match status" value="1"/>
</dbReference>